<keyword evidence="1" id="KW-0732">Signal</keyword>
<organism evidence="2 3">
    <name type="scientific">Macrostomum lignano</name>
    <dbReference type="NCBI Taxonomy" id="282301"/>
    <lineage>
        <taxon>Eukaryota</taxon>
        <taxon>Metazoa</taxon>
        <taxon>Spiralia</taxon>
        <taxon>Lophotrochozoa</taxon>
        <taxon>Platyhelminthes</taxon>
        <taxon>Rhabditophora</taxon>
        <taxon>Macrostomorpha</taxon>
        <taxon>Macrostomida</taxon>
        <taxon>Macrostomidae</taxon>
        <taxon>Macrostomum</taxon>
    </lineage>
</organism>
<dbReference type="WBParaSite" id="maker-uti_cns_0001045-snap-gene-0.4-mRNA-1">
    <property type="protein sequence ID" value="maker-uti_cns_0001045-snap-gene-0.4-mRNA-1"/>
    <property type="gene ID" value="maker-uti_cns_0001045-snap-gene-0.4"/>
</dbReference>
<dbReference type="Proteomes" id="UP000095280">
    <property type="component" value="Unplaced"/>
</dbReference>
<name>A0A1I8G7J6_9PLAT</name>
<feature type="signal peptide" evidence="1">
    <location>
        <begin position="1"/>
        <end position="28"/>
    </location>
</feature>
<reference evidence="3" key="1">
    <citation type="submission" date="2016-11" db="UniProtKB">
        <authorList>
            <consortium name="WormBaseParasite"/>
        </authorList>
    </citation>
    <scope>IDENTIFICATION</scope>
</reference>
<evidence type="ECO:0000256" key="1">
    <source>
        <dbReference type="SAM" id="SignalP"/>
    </source>
</evidence>
<sequence length="188" mass="20902">TILGRLFAMMWISFGLVLISMFTAVVTAALSQSAQGPEEDYRFFQTNITVINGSYEQVLVYELGSTPIAIADWKSLMQLASDADLDSNSAGNLSETNIDSGALGIGDTSDEAPHHGALVEHFMYLHIRQEHPGRMRSLKPQLVLKRPSIRGVNSNLPPRVGECLAENFLRHQIGIYRQLLSHRHIEDQ</sequence>
<keyword evidence="2" id="KW-1185">Reference proteome</keyword>
<accession>A0A1I8G7J6</accession>
<evidence type="ECO:0000313" key="2">
    <source>
        <dbReference type="Proteomes" id="UP000095280"/>
    </source>
</evidence>
<evidence type="ECO:0000313" key="3">
    <source>
        <dbReference type="WBParaSite" id="maker-uti_cns_0001045-snap-gene-0.4-mRNA-1"/>
    </source>
</evidence>
<dbReference type="AlphaFoldDB" id="A0A1I8G7J6"/>
<proteinExistence type="predicted"/>
<protein>
    <submittedName>
        <fullName evidence="3">PBPe domain-containing protein</fullName>
    </submittedName>
</protein>
<dbReference type="SUPFAM" id="SSF81324">
    <property type="entry name" value="Voltage-gated potassium channels"/>
    <property type="match status" value="1"/>
</dbReference>
<feature type="chain" id="PRO_5009319138" evidence="1">
    <location>
        <begin position="29"/>
        <end position="188"/>
    </location>
</feature>